<proteinExistence type="predicted"/>
<sequence length="157" mass="16278">MSWSRRIWVVLAVIAVLGASAAILASLYGDGAVAVEDVTVTGATPTNTTANCENVVVRSASVSATVSRPGASVDNQQFWAVGVAVRASVFGETKRRVVSVPPGSSRTVTVPFTSVREGSWAPQSFEDVVIQVSQGSATVAERTKTVTLVPVKAGQDC</sequence>
<dbReference type="EMBL" id="JBHTAS010000001">
    <property type="protein sequence ID" value="MFC7142481.1"/>
    <property type="molecule type" value="Genomic_DNA"/>
</dbReference>
<comment type="caution">
    <text evidence="1">The sequence shown here is derived from an EMBL/GenBank/DDBJ whole genome shotgun (WGS) entry which is preliminary data.</text>
</comment>
<accession>A0ABD5Y9V4</accession>
<reference evidence="1 2" key="1">
    <citation type="journal article" date="2019" name="Int. J. Syst. Evol. Microbiol.">
        <title>The Global Catalogue of Microorganisms (GCM) 10K type strain sequencing project: providing services to taxonomists for standard genome sequencing and annotation.</title>
        <authorList>
            <consortium name="The Broad Institute Genomics Platform"/>
            <consortium name="The Broad Institute Genome Sequencing Center for Infectious Disease"/>
            <person name="Wu L."/>
            <person name="Ma J."/>
        </authorList>
    </citation>
    <scope>NUCLEOTIDE SEQUENCE [LARGE SCALE GENOMIC DNA]</scope>
    <source>
        <strain evidence="1 2">XZYJT29</strain>
    </source>
</reference>
<dbReference type="Proteomes" id="UP001596432">
    <property type="component" value="Unassembled WGS sequence"/>
</dbReference>
<dbReference type="GeneID" id="78822823"/>
<evidence type="ECO:0000313" key="2">
    <source>
        <dbReference type="Proteomes" id="UP001596432"/>
    </source>
</evidence>
<dbReference type="RefSeq" id="WP_274323547.1">
    <property type="nucleotide sequence ID" value="NZ_CP118158.1"/>
</dbReference>
<protein>
    <submittedName>
        <fullName evidence="1">Uncharacterized protein</fullName>
    </submittedName>
</protein>
<name>A0ABD5Y9V4_9EURY</name>
<keyword evidence="2" id="KW-1185">Reference proteome</keyword>
<evidence type="ECO:0000313" key="1">
    <source>
        <dbReference type="EMBL" id="MFC7142481.1"/>
    </source>
</evidence>
<gene>
    <name evidence="1" type="ORF">ACFQMA_21915</name>
</gene>
<dbReference type="AlphaFoldDB" id="A0ABD5Y9V4"/>
<organism evidence="1 2">
    <name type="scientific">Halosimplex aquaticum</name>
    <dbReference type="NCBI Taxonomy" id="3026162"/>
    <lineage>
        <taxon>Archaea</taxon>
        <taxon>Methanobacteriati</taxon>
        <taxon>Methanobacteriota</taxon>
        <taxon>Stenosarchaea group</taxon>
        <taxon>Halobacteria</taxon>
        <taxon>Halobacteriales</taxon>
        <taxon>Haloarculaceae</taxon>
        <taxon>Halosimplex</taxon>
    </lineage>
</organism>